<dbReference type="AlphaFoldDB" id="A0A0P1IRP7"/>
<dbReference type="InterPro" id="IPR011049">
    <property type="entry name" value="Serralysin-like_metalloprot_C"/>
</dbReference>
<keyword evidence="2" id="KW-0964">Secreted</keyword>
<dbReference type="InterPro" id="IPR018511">
    <property type="entry name" value="Hemolysin-typ_Ca-bd_CS"/>
</dbReference>
<evidence type="ECO:0000256" key="2">
    <source>
        <dbReference type="ARBA" id="ARBA00022525"/>
    </source>
</evidence>
<organism evidence="5 6">
    <name type="scientific">Cognatishimia activa</name>
    <dbReference type="NCBI Taxonomy" id="1715691"/>
    <lineage>
        <taxon>Bacteria</taxon>
        <taxon>Pseudomonadati</taxon>
        <taxon>Pseudomonadota</taxon>
        <taxon>Alphaproteobacteria</taxon>
        <taxon>Rhodobacterales</taxon>
        <taxon>Paracoccaceae</taxon>
        <taxon>Cognatishimia</taxon>
    </lineage>
</organism>
<evidence type="ECO:0000256" key="4">
    <source>
        <dbReference type="SAM" id="SignalP"/>
    </source>
</evidence>
<reference evidence="6" key="1">
    <citation type="submission" date="2015-09" db="EMBL/GenBank/DDBJ databases">
        <authorList>
            <person name="Rodrigo-Torres Lidia"/>
            <person name="Arahal R.David."/>
        </authorList>
    </citation>
    <scope>NUCLEOTIDE SEQUENCE [LARGE SCALE GENOMIC DNA]</scope>
    <source>
        <strain evidence="6">CECT 5114</strain>
    </source>
</reference>
<feature type="region of interest" description="Disordered" evidence="3">
    <location>
        <begin position="151"/>
        <end position="170"/>
    </location>
</feature>
<feature type="signal peptide" evidence="4">
    <location>
        <begin position="1"/>
        <end position="15"/>
    </location>
</feature>
<sequence length="335" mass="33480">MLVVAGMLGVMAVCAVFVGLDEAPASEDTEKDDETPPDTALVTDGPSIAPPDPDQAPIHVPGGAILPGDDDDETLAGTEGDDQINGYDGDDLITSAGGNDWVLGGDGQDSVYGEAGNDTLEGGRGDDLLEGGTGADYLAGGTENDTLFGGAGDDSLVGGTGDDQVEGGDGEDWVAGRHGQDTLTGGLGVDTLSGFDGDDMLDGRVLASDGADIDGIDFLNGGDDDDILIAGAGDIMSGGSGADTGVFGLWGAGEEPAVWPDFDPSADDIVVLLPKGGAATVSLEPTPEDPSIGQLMLDGEPVALIHNGGSLSASDVTLLRGSADQIENLLPIQQK</sequence>
<feature type="compositionally biased region" description="Acidic residues" evidence="3">
    <location>
        <begin position="68"/>
        <end position="82"/>
    </location>
</feature>
<dbReference type="GO" id="GO:0005576">
    <property type="term" value="C:extracellular region"/>
    <property type="evidence" value="ECO:0007669"/>
    <property type="project" value="UniProtKB-SubCell"/>
</dbReference>
<dbReference type="PRINTS" id="PR00313">
    <property type="entry name" value="CABNDNGRPT"/>
</dbReference>
<dbReference type="InterPro" id="IPR050557">
    <property type="entry name" value="RTX_toxin/Mannuronan_C5-epim"/>
</dbReference>
<comment type="subcellular location">
    <subcellularLocation>
        <location evidence="1">Secreted</location>
    </subcellularLocation>
</comment>
<evidence type="ECO:0000256" key="3">
    <source>
        <dbReference type="SAM" id="MobiDB-lite"/>
    </source>
</evidence>
<dbReference type="EMBL" id="CYUE01000002">
    <property type="protein sequence ID" value="CUK24369.1"/>
    <property type="molecule type" value="Genomic_DNA"/>
</dbReference>
<dbReference type="RefSeq" id="WP_281176983.1">
    <property type="nucleotide sequence ID" value="NZ_CYUE01000002.1"/>
</dbReference>
<dbReference type="PROSITE" id="PS00330">
    <property type="entry name" value="HEMOLYSIN_CALCIUM"/>
    <property type="match status" value="3"/>
</dbReference>
<dbReference type="InterPro" id="IPR001343">
    <property type="entry name" value="Hemolysn_Ca-bd"/>
</dbReference>
<gene>
    <name evidence="5" type="primary">hlyA_1</name>
    <name evidence="5" type="ORF">TA5114_00152</name>
</gene>
<feature type="region of interest" description="Disordered" evidence="3">
    <location>
        <begin position="25"/>
        <end position="128"/>
    </location>
</feature>
<evidence type="ECO:0000256" key="1">
    <source>
        <dbReference type="ARBA" id="ARBA00004613"/>
    </source>
</evidence>
<accession>A0A0P1IRP7</accession>
<proteinExistence type="predicted"/>
<dbReference type="Pfam" id="PF00353">
    <property type="entry name" value="HemolysinCabind"/>
    <property type="match status" value="4"/>
</dbReference>
<feature type="chain" id="PRO_5012700888" evidence="4">
    <location>
        <begin position="16"/>
        <end position="335"/>
    </location>
</feature>
<evidence type="ECO:0000313" key="5">
    <source>
        <dbReference type="EMBL" id="CUK24369.1"/>
    </source>
</evidence>
<feature type="compositionally biased region" description="Acidic residues" evidence="3">
    <location>
        <begin position="25"/>
        <end position="36"/>
    </location>
</feature>
<dbReference type="PANTHER" id="PTHR38340">
    <property type="entry name" value="S-LAYER PROTEIN"/>
    <property type="match status" value="1"/>
</dbReference>
<dbReference type="Gene3D" id="2.150.10.10">
    <property type="entry name" value="Serralysin-like metalloprotease, C-terminal"/>
    <property type="match status" value="3"/>
</dbReference>
<keyword evidence="4" id="KW-0732">Signal</keyword>
<dbReference type="Proteomes" id="UP000051184">
    <property type="component" value="Unassembled WGS sequence"/>
</dbReference>
<evidence type="ECO:0000313" key="6">
    <source>
        <dbReference type="Proteomes" id="UP000051184"/>
    </source>
</evidence>
<dbReference type="STRING" id="1715691.TA5113_00777"/>
<protein>
    <submittedName>
        <fullName evidence="5">Hemolysin, plasmid</fullName>
    </submittedName>
</protein>
<dbReference type="SUPFAM" id="SSF51120">
    <property type="entry name" value="beta-Roll"/>
    <property type="match status" value="1"/>
</dbReference>
<name>A0A0P1IRP7_9RHOB</name>
<keyword evidence="6" id="KW-1185">Reference proteome</keyword>
<dbReference type="GO" id="GO:0005509">
    <property type="term" value="F:calcium ion binding"/>
    <property type="evidence" value="ECO:0007669"/>
    <property type="project" value="InterPro"/>
</dbReference>
<dbReference type="PANTHER" id="PTHR38340:SF1">
    <property type="entry name" value="S-LAYER PROTEIN"/>
    <property type="match status" value="1"/>
</dbReference>